<dbReference type="Gene3D" id="3.30.750.44">
    <property type="match status" value="1"/>
</dbReference>
<dbReference type="EMBL" id="AUXZ01000074">
    <property type="protein sequence ID" value="KZN50405.1"/>
    <property type="molecule type" value="Genomic_DNA"/>
</dbReference>
<dbReference type="GO" id="GO:0006508">
    <property type="term" value="P:proteolysis"/>
    <property type="evidence" value="ECO:0007669"/>
    <property type="project" value="InterPro"/>
</dbReference>
<dbReference type="Pfam" id="PF00144">
    <property type="entry name" value="Beta-lactamase"/>
    <property type="match status" value="1"/>
</dbReference>
<dbReference type="GO" id="GO:0008236">
    <property type="term" value="F:serine-type peptidase activity"/>
    <property type="evidence" value="ECO:0007669"/>
    <property type="project" value="InterPro"/>
</dbReference>
<sequence length="789" mass="88226">MILALKYTSCLMATCLMLTGCQDNQDHRTDLQRSAGSWQKTGYGQALHITMNRVLSYQYNSYGCIQVSAQPHHEANAAFSSVDILDSNRLRIQRQGNVYPSQYTHSDALPSQCVTPIKLSKGASPHAVFDYFWHTFNDYYAFFSVKDLDWQAQYQQYRAQVTDTMTDEALFTLLSDMVAPLQDMHVTISSAQQEYFSHKPTPILSAIQQDAALQRLQGKPGDVNTLFEDYQIQSQQVSKQYLLTESIQTHPQKSDNTTALWGKTASNVGVLVLNNLDSYATHDDADEVQNLKAARAMMDNVMADLQDTDAIIIDIRHNTGGDDAIALAVANYFSDQDVLAFNKRAINTAGRGIPVRQQLKAKQTAYTRPVYLLTSQLTVSAAEVFTMAMDQLPHVSLVGEETAGSLSDALRFTLPNGWQISLSNEVYRNAQGDMFEHSGFTPDHLVPAFSKYDLKMRRFETYDFVLNKLDKTPFPTMDIDDFERQVTALQTQGNIPSIAIAVMAQGKPIYSQGFSIEPERTVNTNSPFDVTGLDSVLIGDAMHNANIDGMLQLDQPLAHILPFELDSPIEHITAAQLLTGKSGIVDDQSLLSCITDPAQSPCPDLFNSPDVLLEAYLHKAGALYHKGNFSSHYGVDKSNAEIYSRLGLTLASSLFSQTHQAPLSQLTQHYVFEPLNMHSTHWYSASDQAQHKLISTANDISNLLSKQSSEISNEHAPHPHYFWHRDNRKFYHPSHGTGPTSLLFTDTFNQTGYVLLTDTYAKTDEVKAVYNQLEILLFRLTLQLPKQQP</sequence>
<dbReference type="Pfam" id="PF03572">
    <property type="entry name" value="Peptidase_S41"/>
    <property type="match status" value="1"/>
</dbReference>
<comment type="caution">
    <text evidence="2">The sequence shown here is derived from an EMBL/GenBank/DDBJ whole genome shotgun (WGS) entry which is preliminary data.</text>
</comment>
<evidence type="ECO:0000313" key="2">
    <source>
        <dbReference type="EMBL" id="KZN50405.1"/>
    </source>
</evidence>
<dbReference type="InterPro" id="IPR028204">
    <property type="entry name" value="Tricorn_C1"/>
</dbReference>
<dbReference type="OrthoDB" id="9758793at2"/>
<dbReference type="InterPro" id="IPR005151">
    <property type="entry name" value="Tail-specific_protease"/>
</dbReference>
<dbReference type="Gene3D" id="3.40.710.10">
    <property type="entry name" value="DD-peptidase/beta-lactamase superfamily"/>
    <property type="match status" value="1"/>
</dbReference>
<dbReference type="Proteomes" id="UP000076503">
    <property type="component" value="Unassembled WGS sequence"/>
</dbReference>
<gene>
    <name evidence="2" type="ORF">N476_16290</name>
</gene>
<evidence type="ECO:0000313" key="3">
    <source>
        <dbReference type="Proteomes" id="UP000076503"/>
    </source>
</evidence>
<name>A0A161Y2T7_9GAMM</name>
<dbReference type="InterPro" id="IPR001466">
    <property type="entry name" value="Beta-lactam-related"/>
</dbReference>
<evidence type="ECO:0000259" key="1">
    <source>
        <dbReference type="SMART" id="SM00245"/>
    </source>
</evidence>
<accession>A0A161Y2T7</accession>
<dbReference type="SMART" id="SM00245">
    <property type="entry name" value="TSPc"/>
    <property type="match status" value="1"/>
</dbReference>
<dbReference type="InterPro" id="IPR012338">
    <property type="entry name" value="Beta-lactam/transpept-like"/>
</dbReference>
<reference evidence="2 3" key="1">
    <citation type="submission" date="2013-07" db="EMBL/GenBank/DDBJ databases">
        <title>Comparative Genomic and Metabolomic Analysis of Twelve Strains of Pseudoalteromonas luteoviolacea.</title>
        <authorList>
            <person name="Vynne N.G."/>
            <person name="Mansson M."/>
            <person name="Gram L."/>
        </authorList>
    </citation>
    <scope>NUCLEOTIDE SEQUENCE [LARGE SCALE GENOMIC DNA]</scope>
    <source>
        <strain evidence="2 3">H33</strain>
    </source>
</reference>
<dbReference type="PROSITE" id="PS51257">
    <property type="entry name" value="PROKAR_LIPOPROTEIN"/>
    <property type="match status" value="1"/>
</dbReference>
<dbReference type="PANTHER" id="PTHR11261">
    <property type="entry name" value="INTERPHOTORECEPTOR RETINOID-BINDING PROTEIN"/>
    <property type="match status" value="1"/>
</dbReference>
<dbReference type="CDD" id="cd07563">
    <property type="entry name" value="Peptidase_S41_IRBP"/>
    <property type="match status" value="1"/>
</dbReference>
<dbReference type="Pfam" id="PF14684">
    <property type="entry name" value="Tricorn_C1"/>
    <property type="match status" value="1"/>
</dbReference>
<proteinExistence type="predicted"/>
<dbReference type="PATRIC" id="fig|1365251.3.peg.2471"/>
<dbReference type="InterPro" id="IPR029045">
    <property type="entry name" value="ClpP/crotonase-like_dom_sf"/>
</dbReference>
<dbReference type="Gene3D" id="3.90.226.10">
    <property type="entry name" value="2-enoyl-CoA Hydratase, Chain A, domain 1"/>
    <property type="match status" value="1"/>
</dbReference>
<feature type="domain" description="Tail specific protease" evidence="1">
    <location>
        <begin position="234"/>
        <end position="447"/>
    </location>
</feature>
<dbReference type="SUPFAM" id="SSF52096">
    <property type="entry name" value="ClpP/crotonase"/>
    <property type="match status" value="1"/>
</dbReference>
<dbReference type="RefSeq" id="WP_063361932.1">
    <property type="nucleotide sequence ID" value="NZ_AUXZ01000074.1"/>
</dbReference>
<protein>
    <recommendedName>
        <fullName evidence="1">Tail specific protease domain-containing protein</fullName>
    </recommendedName>
</protein>
<dbReference type="AlphaFoldDB" id="A0A161Y2T7"/>
<organism evidence="2 3">
    <name type="scientific">Pseudoalteromonas luteoviolacea H33</name>
    <dbReference type="NCBI Taxonomy" id="1365251"/>
    <lineage>
        <taxon>Bacteria</taxon>
        <taxon>Pseudomonadati</taxon>
        <taxon>Pseudomonadota</taxon>
        <taxon>Gammaproteobacteria</taxon>
        <taxon>Alteromonadales</taxon>
        <taxon>Pseudoalteromonadaceae</taxon>
        <taxon>Pseudoalteromonas</taxon>
    </lineage>
</organism>
<dbReference type="PANTHER" id="PTHR11261:SF3">
    <property type="entry name" value="RETINOL-BINDING PROTEIN 3"/>
    <property type="match status" value="1"/>
</dbReference>
<dbReference type="SUPFAM" id="SSF56601">
    <property type="entry name" value="beta-lactamase/transpeptidase-like"/>
    <property type="match status" value="1"/>
</dbReference>